<dbReference type="RefSeq" id="WP_186868953.1">
    <property type="nucleotide sequence ID" value="NZ_JACOOL010000003.1"/>
</dbReference>
<gene>
    <name evidence="5" type="ORF">H8S33_05270</name>
</gene>
<keyword evidence="2" id="KW-0238">DNA-binding</keyword>
<keyword evidence="1" id="KW-0805">Transcription regulation</keyword>
<keyword evidence="3" id="KW-0804">Transcription</keyword>
<dbReference type="CDD" id="cd07377">
    <property type="entry name" value="WHTH_GntR"/>
    <property type="match status" value="1"/>
</dbReference>
<keyword evidence="6" id="KW-1185">Reference proteome</keyword>
<organism evidence="5 6">
    <name type="scientific">Ornithinibacillus hominis</name>
    <dbReference type="NCBI Taxonomy" id="2763055"/>
    <lineage>
        <taxon>Bacteria</taxon>
        <taxon>Bacillati</taxon>
        <taxon>Bacillota</taxon>
        <taxon>Bacilli</taxon>
        <taxon>Bacillales</taxon>
        <taxon>Bacillaceae</taxon>
        <taxon>Ornithinibacillus</taxon>
    </lineage>
</organism>
<dbReference type="GO" id="GO:0003700">
    <property type="term" value="F:DNA-binding transcription factor activity"/>
    <property type="evidence" value="ECO:0007669"/>
    <property type="project" value="InterPro"/>
</dbReference>
<evidence type="ECO:0000256" key="1">
    <source>
        <dbReference type="ARBA" id="ARBA00023015"/>
    </source>
</evidence>
<accession>A0A923L4B9</accession>
<feature type="domain" description="HTH gntR-type" evidence="4">
    <location>
        <begin position="9"/>
        <end position="77"/>
    </location>
</feature>
<proteinExistence type="predicted"/>
<dbReference type="SUPFAM" id="SSF46785">
    <property type="entry name" value="Winged helix' DNA-binding domain"/>
    <property type="match status" value="1"/>
</dbReference>
<dbReference type="Gene3D" id="1.10.10.10">
    <property type="entry name" value="Winged helix-like DNA-binding domain superfamily/Winged helix DNA-binding domain"/>
    <property type="match status" value="1"/>
</dbReference>
<protein>
    <submittedName>
        <fullName evidence="5">GntR family transcriptional regulator</fullName>
    </submittedName>
</protein>
<dbReference type="PANTHER" id="PTHR38445">
    <property type="entry name" value="HTH-TYPE TRANSCRIPTIONAL REPRESSOR YTRA"/>
    <property type="match status" value="1"/>
</dbReference>
<sequence length="125" mass="14457">MSKAFDQDKPIYIQIREKIEDQVINKQLKEGEQAPSTNQLVNFYKINHVTVAKGVSQLVDEGILYKKRGIGMFVAEGAREKLIQKRKKSFIEDYIIKLVQEADKLEITESEIISFIKKVKGRDKE</sequence>
<dbReference type="EMBL" id="JACOOL010000003">
    <property type="protein sequence ID" value="MBC5636238.1"/>
    <property type="molecule type" value="Genomic_DNA"/>
</dbReference>
<dbReference type="InterPro" id="IPR000524">
    <property type="entry name" value="Tscrpt_reg_HTH_GntR"/>
</dbReference>
<evidence type="ECO:0000313" key="6">
    <source>
        <dbReference type="Proteomes" id="UP000637359"/>
    </source>
</evidence>
<evidence type="ECO:0000256" key="3">
    <source>
        <dbReference type="ARBA" id="ARBA00023163"/>
    </source>
</evidence>
<reference evidence="5" key="1">
    <citation type="submission" date="2020-08" db="EMBL/GenBank/DDBJ databases">
        <title>Genome public.</title>
        <authorList>
            <person name="Liu C."/>
            <person name="Sun Q."/>
        </authorList>
    </citation>
    <scope>NUCLEOTIDE SEQUENCE</scope>
    <source>
        <strain evidence="5">BX22</strain>
    </source>
</reference>
<dbReference type="InterPro" id="IPR036388">
    <property type="entry name" value="WH-like_DNA-bd_sf"/>
</dbReference>
<dbReference type="PANTHER" id="PTHR38445:SF10">
    <property type="entry name" value="GNTR-FAMILY TRANSCRIPTIONAL REGULATOR"/>
    <property type="match status" value="1"/>
</dbReference>
<dbReference type="GO" id="GO:0003677">
    <property type="term" value="F:DNA binding"/>
    <property type="evidence" value="ECO:0007669"/>
    <property type="project" value="UniProtKB-KW"/>
</dbReference>
<evidence type="ECO:0000313" key="5">
    <source>
        <dbReference type="EMBL" id="MBC5636238.1"/>
    </source>
</evidence>
<comment type="caution">
    <text evidence="5">The sequence shown here is derived from an EMBL/GenBank/DDBJ whole genome shotgun (WGS) entry which is preliminary data.</text>
</comment>
<dbReference type="AlphaFoldDB" id="A0A923L4B9"/>
<dbReference type="PROSITE" id="PS50949">
    <property type="entry name" value="HTH_GNTR"/>
    <property type="match status" value="1"/>
</dbReference>
<name>A0A923L4B9_9BACI</name>
<dbReference type="SMART" id="SM00345">
    <property type="entry name" value="HTH_GNTR"/>
    <property type="match status" value="1"/>
</dbReference>
<evidence type="ECO:0000256" key="2">
    <source>
        <dbReference type="ARBA" id="ARBA00023125"/>
    </source>
</evidence>
<evidence type="ECO:0000259" key="4">
    <source>
        <dbReference type="PROSITE" id="PS50949"/>
    </source>
</evidence>
<dbReference type="Pfam" id="PF00392">
    <property type="entry name" value="GntR"/>
    <property type="match status" value="1"/>
</dbReference>
<dbReference type="Proteomes" id="UP000637359">
    <property type="component" value="Unassembled WGS sequence"/>
</dbReference>
<dbReference type="InterPro" id="IPR036390">
    <property type="entry name" value="WH_DNA-bd_sf"/>
</dbReference>